<protein>
    <recommendedName>
        <fullName evidence="7">Large ribosomal subunit protein mL44</fullName>
    </recommendedName>
</protein>
<dbReference type="Gene3D" id="1.10.1520.10">
    <property type="entry name" value="Ribonuclease III domain"/>
    <property type="match status" value="1"/>
</dbReference>
<evidence type="ECO:0000256" key="6">
    <source>
        <dbReference type="ARBA" id="ARBA00024034"/>
    </source>
</evidence>
<dbReference type="InterPro" id="IPR044444">
    <property type="entry name" value="Ribosomal_mL44_DSRM_metazoa"/>
</dbReference>
<dbReference type="InterPro" id="IPR055189">
    <property type="entry name" value="RM44_endonuclase"/>
</dbReference>
<evidence type="ECO:0000256" key="1">
    <source>
        <dbReference type="ARBA" id="ARBA00004173"/>
    </source>
</evidence>
<evidence type="ECO:0000256" key="7">
    <source>
        <dbReference type="ARBA" id="ARBA00035187"/>
    </source>
</evidence>
<dbReference type="Proteomes" id="UP000277928">
    <property type="component" value="Unassembled WGS sequence"/>
</dbReference>
<proteinExistence type="inferred from homology"/>
<dbReference type="GO" id="GO:0006396">
    <property type="term" value="P:RNA processing"/>
    <property type="evidence" value="ECO:0007669"/>
    <property type="project" value="InterPro"/>
</dbReference>
<feature type="domain" description="Large ribosomal subunit protein mL44 endonuclease" evidence="9">
    <location>
        <begin position="58"/>
        <end position="196"/>
    </location>
</feature>
<dbReference type="OMA" id="WDYDSEI"/>
<dbReference type="OrthoDB" id="444135at2759"/>
<name>A0A3P6SRR1_LITSI</name>
<dbReference type="GO" id="GO:0005840">
    <property type="term" value="C:ribosome"/>
    <property type="evidence" value="ECO:0007669"/>
    <property type="project" value="UniProtKB-KW"/>
</dbReference>
<keyword evidence="3" id="KW-0689">Ribosomal protein</keyword>
<dbReference type="InterPro" id="IPR036389">
    <property type="entry name" value="RNase_III_sf"/>
</dbReference>
<evidence type="ECO:0000256" key="2">
    <source>
        <dbReference type="ARBA" id="ARBA00022946"/>
    </source>
</evidence>
<evidence type="ECO:0000256" key="4">
    <source>
        <dbReference type="ARBA" id="ARBA00023128"/>
    </source>
</evidence>
<comment type="similarity">
    <text evidence="6">Belongs to the ribonuclease III family. Mitochondrion-specific ribosomal protein mL44 subfamily.</text>
</comment>
<evidence type="ECO:0000259" key="9">
    <source>
        <dbReference type="Pfam" id="PF22935"/>
    </source>
</evidence>
<evidence type="ECO:0000313" key="10">
    <source>
        <dbReference type="EMBL" id="VDK73849.1"/>
    </source>
</evidence>
<organism evidence="10 11">
    <name type="scientific">Litomosoides sigmodontis</name>
    <name type="common">Filarial nematode worm</name>
    <dbReference type="NCBI Taxonomy" id="42156"/>
    <lineage>
        <taxon>Eukaryota</taxon>
        <taxon>Metazoa</taxon>
        <taxon>Ecdysozoa</taxon>
        <taxon>Nematoda</taxon>
        <taxon>Chromadorea</taxon>
        <taxon>Rhabditida</taxon>
        <taxon>Spirurina</taxon>
        <taxon>Spiruromorpha</taxon>
        <taxon>Filarioidea</taxon>
        <taxon>Onchocercidae</taxon>
        <taxon>Litomosoides</taxon>
    </lineage>
</organism>
<dbReference type="AlphaFoldDB" id="A0A3P6SRR1"/>
<comment type="subcellular location">
    <subcellularLocation>
        <location evidence="1">Mitochondrion</location>
    </subcellularLocation>
</comment>
<feature type="domain" description="Large ribosomal subunit protein mL44 dsRNA binding" evidence="8">
    <location>
        <begin position="222"/>
        <end position="328"/>
    </location>
</feature>
<gene>
    <name evidence="10" type="ORF">NLS_LOCUS2264</name>
</gene>
<dbReference type="GO" id="GO:0003725">
    <property type="term" value="F:double-stranded RNA binding"/>
    <property type="evidence" value="ECO:0007669"/>
    <property type="project" value="InterPro"/>
</dbReference>
<keyword evidence="5" id="KW-0687">Ribonucleoprotein</keyword>
<dbReference type="SUPFAM" id="SSF69065">
    <property type="entry name" value="RNase III domain-like"/>
    <property type="match status" value="1"/>
</dbReference>
<evidence type="ECO:0000313" key="11">
    <source>
        <dbReference type="Proteomes" id="UP000277928"/>
    </source>
</evidence>
<dbReference type="Pfam" id="PF22935">
    <property type="entry name" value="RM44_endonuclase"/>
    <property type="match status" value="1"/>
</dbReference>
<evidence type="ECO:0000256" key="3">
    <source>
        <dbReference type="ARBA" id="ARBA00022980"/>
    </source>
</evidence>
<dbReference type="GO" id="GO:1990904">
    <property type="term" value="C:ribonucleoprotein complex"/>
    <property type="evidence" value="ECO:0007669"/>
    <property type="project" value="UniProtKB-KW"/>
</dbReference>
<dbReference type="Pfam" id="PF22892">
    <property type="entry name" value="DSRM_MRPL44"/>
    <property type="match status" value="1"/>
</dbReference>
<accession>A0A3P6SRR1</accession>
<dbReference type="GO" id="GO:0004525">
    <property type="term" value="F:ribonuclease III activity"/>
    <property type="evidence" value="ECO:0007669"/>
    <property type="project" value="InterPro"/>
</dbReference>
<keyword evidence="2" id="KW-0809">Transit peptide</keyword>
<keyword evidence="11" id="KW-1185">Reference proteome</keyword>
<dbReference type="STRING" id="42156.A0A3P6SRR1"/>
<dbReference type="GO" id="GO:0005739">
    <property type="term" value="C:mitochondrion"/>
    <property type="evidence" value="ECO:0007669"/>
    <property type="project" value="UniProtKB-SubCell"/>
</dbReference>
<dbReference type="EMBL" id="UYRX01000100">
    <property type="protein sequence ID" value="VDK73849.1"/>
    <property type="molecule type" value="Genomic_DNA"/>
</dbReference>
<dbReference type="Gene3D" id="3.30.160.20">
    <property type="match status" value="1"/>
</dbReference>
<reference evidence="10 11" key="1">
    <citation type="submission" date="2018-08" db="EMBL/GenBank/DDBJ databases">
        <authorList>
            <person name="Laetsch R D."/>
            <person name="Stevens L."/>
            <person name="Kumar S."/>
            <person name="Blaxter L. M."/>
        </authorList>
    </citation>
    <scope>NUCLEOTIDE SEQUENCE [LARGE SCALE GENOMIC DNA]</scope>
</reference>
<evidence type="ECO:0000259" key="8">
    <source>
        <dbReference type="Pfam" id="PF22892"/>
    </source>
</evidence>
<keyword evidence="4" id="KW-0496">Mitochondrion</keyword>
<sequence length="397" mass="44979">MTSLILPSLFVTKRSLLPIFCRYIRKRWERPFLKDLYHRRMLAGADPVLSRSAYPNWDYDSEIYAFGHRIGAPETNKNVLIRALTDSSFYQRADIAEESANAQPSKQESYEIKEHNKQLIHLGSELLWESTCAYLRYGFVHAPEELIESLALKLTADEQVANLATYLGINNLIRTAEFPPSNVVLCNAFKALLATLPYQSAIALIRNVIVAQLIDLDIEEAFPLAEPLAVLRCFMSSNTGAEVEPRLLRSTGEISAEPLFVAGIYANKKLIGQGPGETIPIAVDMAAMDALMRCWGVAADKKFPFNELDSLSDLKCFNKPHYSLQEICGPSFILKFVDLEEEQEPINVNEVALRYKKEIQTAVGIPLRRRLRHKFSRGTFAKRSFRYINKPKLCQIC</sequence>
<evidence type="ECO:0000256" key="5">
    <source>
        <dbReference type="ARBA" id="ARBA00023274"/>
    </source>
</evidence>